<evidence type="ECO:0000313" key="2">
    <source>
        <dbReference type="Proteomes" id="UP001218218"/>
    </source>
</evidence>
<organism evidence="1 2">
    <name type="scientific">Mycena albidolilacea</name>
    <dbReference type="NCBI Taxonomy" id="1033008"/>
    <lineage>
        <taxon>Eukaryota</taxon>
        <taxon>Fungi</taxon>
        <taxon>Dikarya</taxon>
        <taxon>Basidiomycota</taxon>
        <taxon>Agaricomycotina</taxon>
        <taxon>Agaricomycetes</taxon>
        <taxon>Agaricomycetidae</taxon>
        <taxon>Agaricales</taxon>
        <taxon>Marasmiineae</taxon>
        <taxon>Mycenaceae</taxon>
        <taxon>Mycena</taxon>
    </lineage>
</organism>
<evidence type="ECO:0000313" key="1">
    <source>
        <dbReference type="EMBL" id="KAJ7343960.1"/>
    </source>
</evidence>
<name>A0AAD7EQQ7_9AGAR</name>
<reference evidence="1" key="1">
    <citation type="submission" date="2023-03" db="EMBL/GenBank/DDBJ databases">
        <title>Massive genome expansion in bonnet fungi (Mycena s.s.) driven by repeated elements and novel gene families across ecological guilds.</title>
        <authorList>
            <consortium name="Lawrence Berkeley National Laboratory"/>
            <person name="Harder C.B."/>
            <person name="Miyauchi S."/>
            <person name="Viragh M."/>
            <person name="Kuo A."/>
            <person name="Thoen E."/>
            <person name="Andreopoulos B."/>
            <person name="Lu D."/>
            <person name="Skrede I."/>
            <person name="Drula E."/>
            <person name="Henrissat B."/>
            <person name="Morin E."/>
            <person name="Kohler A."/>
            <person name="Barry K."/>
            <person name="LaButti K."/>
            <person name="Morin E."/>
            <person name="Salamov A."/>
            <person name="Lipzen A."/>
            <person name="Mereny Z."/>
            <person name="Hegedus B."/>
            <person name="Baldrian P."/>
            <person name="Stursova M."/>
            <person name="Weitz H."/>
            <person name="Taylor A."/>
            <person name="Grigoriev I.V."/>
            <person name="Nagy L.G."/>
            <person name="Martin F."/>
            <person name="Kauserud H."/>
        </authorList>
    </citation>
    <scope>NUCLEOTIDE SEQUENCE</scope>
    <source>
        <strain evidence="1">CBHHK002</strain>
    </source>
</reference>
<dbReference type="AlphaFoldDB" id="A0AAD7EQQ7"/>
<dbReference type="Proteomes" id="UP001218218">
    <property type="component" value="Unassembled WGS sequence"/>
</dbReference>
<gene>
    <name evidence="1" type="ORF">DFH08DRAFT_810493</name>
</gene>
<dbReference type="EMBL" id="JARIHO010000022">
    <property type="protein sequence ID" value="KAJ7343960.1"/>
    <property type="molecule type" value="Genomic_DNA"/>
</dbReference>
<proteinExistence type="predicted"/>
<keyword evidence="2" id="KW-1185">Reference proteome</keyword>
<sequence>MPRVMASWWHFRPNETLALPPEYTALSPKKLAVNICSSAHRWHGEGASLHPGFRNAPKDQQQLLQEIQTLDPLIRKLKERIRSSNATGLAKNLETPLIHVKEMMEHLAKKLDLEGVQKFSSRLTWSMWGKDDVQDGLNTIERFKSLLNLWIGGDSCLELLFKARPSYYIDHFGWRKGTTGGP</sequence>
<accession>A0AAD7EQQ7</accession>
<protein>
    <submittedName>
        <fullName evidence="1">Uncharacterized protein</fullName>
    </submittedName>
</protein>
<comment type="caution">
    <text evidence="1">The sequence shown here is derived from an EMBL/GenBank/DDBJ whole genome shotgun (WGS) entry which is preliminary data.</text>
</comment>